<dbReference type="InterPro" id="IPR044918">
    <property type="entry name" value="DUF3349_helical"/>
</dbReference>
<evidence type="ECO:0000313" key="1">
    <source>
        <dbReference type="EMBL" id="KAB8065601.1"/>
    </source>
</evidence>
<dbReference type="EMBL" id="WFLI01000006">
    <property type="protein sequence ID" value="KAB8065601.1"/>
    <property type="molecule type" value="Genomic_DNA"/>
</dbReference>
<name>A0A6I1IN50_9BURK</name>
<proteinExistence type="predicted"/>
<keyword evidence="2" id="KW-1185">Reference proteome</keyword>
<accession>A0A6I1IN50</accession>
<protein>
    <submittedName>
        <fullName evidence="1">DUF3349 domain-containing protein</fullName>
    </submittedName>
</protein>
<dbReference type="AlphaFoldDB" id="A0A6I1IN50"/>
<dbReference type="InterPro" id="IPR021784">
    <property type="entry name" value="DUF3349"/>
</dbReference>
<evidence type="ECO:0000313" key="2">
    <source>
        <dbReference type="Proteomes" id="UP000468717"/>
    </source>
</evidence>
<sequence>MSMQDVLPPALSGAARMLRSAYPGGMPDTAYRAVLALLYEHFSDRNLTAVIAAVTGRDAATILNDIHACASSKQEPSATGAVRRLLEQHGLQAVRAED</sequence>
<dbReference type="Pfam" id="PF11829">
    <property type="entry name" value="DUF3349"/>
    <property type="match status" value="1"/>
</dbReference>
<organism evidence="1 2">
    <name type="scientific">Janthinobacterium violaceinigrum</name>
    <dbReference type="NCBI Taxonomy" id="2654252"/>
    <lineage>
        <taxon>Bacteria</taxon>
        <taxon>Pseudomonadati</taxon>
        <taxon>Pseudomonadota</taxon>
        <taxon>Betaproteobacteria</taxon>
        <taxon>Burkholderiales</taxon>
        <taxon>Oxalobacteraceae</taxon>
        <taxon>Janthinobacterium</taxon>
    </lineage>
</organism>
<dbReference type="Proteomes" id="UP000468717">
    <property type="component" value="Unassembled WGS sequence"/>
</dbReference>
<gene>
    <name evidence="1" type="ORF">GCN75_07445</name>
</gene>
<dbReference type="Gene3D" id="1.10.150.430">
    <property type="entry name" value="DUF3349, helical bundle"/>
    <property type="match status" value="1"/>
</dbReference>
<reference evidence="1 2" key="1">
    <citation type="submission" date="2019-10" db="EMBL/GenBank/DDBJ databases">
        <title>Three novel species isolated from a subtropical stream in China.</title>
        <authorList>
            <person name="Lu H."/>
        </authorList>
    </citation>
    <scope>NUCLEOTIDE SEQUENCE [LARGE SCALE GENOMIC DNA]</scope>
    <source>
        <strain evidence="1 2">FT13W</strain>
    </source>
</reference>
<comment type="caution">
    <text evidence="1">The sequence shown here is derived from an EMBL/GenBank/DDBJ whole genome shotgun (WGS) entry which is preliminary data.</text>
</comment>